<dbReference type="EC" id="4.1.1.97" evidence="3"/>
<comment type="caution">
    <text evidence="8">The sequence shown here is derived from an EMBL/GenBank/DDBJ whole genome shotgun (WGS) entry which is preliminary data.</text>
</comment>
<evidence type="ECO:0000256" key="5">
    <source>
        <dbReference type="ARBA" id="ARBA00022793"/>
    </source>
</evidence>
<comment type="catalytic activity">
    <reaction evidence="1">
        <text>5-hydroxy-2-oxo-4-ureido-2,5-dihydro-1H-imidazole-5-carboxylate + H(+) = (S)-allantoin + CO2</text>
        <dbReference type="Rhea" id="RHEA:26301"/>
        <dbReference type="ChEBI" id="CHEBI:15378"/>
        <dbReference type="ChEBI" id="CHEBI:15678"/>
        <dbReference type="ChEBI" id="CHEBI:16526"/>
        <dbReference type="ChEBI" id="CHEBI:58639"/>
        <dbReference type="EC" id="4.1.1.97"/>
    </reaction>
</comment>
<dbReference type="PANTHER" id="PTHR43466:SF1">
    <property type="entry name" value="2-OXO-4-HYDROXY-4-CARBOXY-5-UREIDOIMIDAZOLINE DECARBOXYLASE-RELATED"/>
    <property type="match status" value="1"/>
</dbReference>
<keyword evidence="6" id="KW-0456">Lyase</keyword>
<evidence type="ECO:0000256" key="4">
    <source>
        <dbReference type="ARBA" id="ARBA00022631"/>
    </source>
</evidence>
<dbReference type="Pfam" id="PF09349">
    <property type="entry name" value="OHCU_decarbox"/>
    <property type="match status" value="1"/>
</dbReference>
<evidence type="ECO:0000256" key="1">
    <source>
        <dbReference type="ARBA" id="ARBA00001163"/>
    </source>
</evidence>
<sequence>MQLVEFNQTSVADVKTFLKHCVQIESWANELLSQRPYASLDSILEHAAQAARTWSWDEIKSALDNHPRIGEKKAQAELSELEKNFSNREQSAISADEETQMALLKGNIAYEKKYGYIFLIKASGLSSEDVLQALQYRLLNDPETEKRIVHHQLAEIALLRLKQELSA</sequence>
<keyword evidence="5" id="KW-0210">Decarboxylase</keyword>
<reference evidence="9" key="1">
    <citation type="submission" date="2016-06" db="EMBL/GenBank/DDBJ databases">
        <authorList>
            <person name="Radolfova-Krizova L."/>
            <person name="Nemec A."/>
        </authorList>
    </citation>
    <scope>NUCLEOTIDE SEQUENCE [LARGE SCALE GENOMIC DNA]</scope>
    <source>
        <strain evidence="9">ANC 4275</strain>
    </source>
</reference>
<dbReference type="Gene3D" id="1.10.3330.10">
    <property type="entry name" value="Oxo-4-hydroxy-4-carboxy-5-ureidoimidazoline decarboxylase"/>
    <property type="match status" value="1"/>
</dbReference>
<keyword evidence="4" id="KW-0659">Purine metabolism</keyword>
<evidence type="ECO:0000256" key="6">
    <source>
        <dbReference type="ARBA" id="ARBA00023239"/>
    </source>
</evidence>
<evidence type="ECO:0000256" key="3">
    <source>
        <dbReference type="ARBA" id="ARBA00012257"/>
    </source>
</evidence>
<dbReference type="GO" id="GO:0051997">
    <property type="term" value="F:2-oxo-4-hydroxy-4-carboxy-5-ureidoimidazoline decarboxylase activity"/>
    <property type="evidence" value="ECO:0007669"/>
    <property type="project" value="UniProtKB-EC"/>
</dbReference>
<dbReference type="GO" id="GO:0019628">
    <property type="term" value="P:urate catabolic process"/>
    <property type="evidence" value="ECO:0007669"/>
    <property type="project" value="TreeGrafter"/>
</dbReference>
<dbReference type="Proteomes" id="UP000185753">
    <property type="component" value="Unassembled WGS sequence"/>
</dbReference>
<evidence type="ECO:0000259" key="7">
    <source>
        <dbReference type="Pfam" id="PF09349"/>
    </source>
</evidence>
<dbReference type="InterPro" id="IPR017595">
    <property type="entry name" value="OHCU_decarboxylase-2"/>
</dbReference>
<dbReference type="NCBIfam" id="NF010372">
    <property type="entry name" value="PRK13798.1"/>
    <property type="match status" value="1"/>
</dbReference>
<organism evidence="8 9">
    <name type="scientific">Acinetobacter gandensis</name>
    <dbReference type="NCBI Taxonomy" id="1443941"/>
    <lineage>
        <taxon>Bacteria</taxon>
        <taxon>Pseudomonadati</taxon>
        <taxon>Pseudomonadota</taxon>
        <taxon>Gammaproteobacteria</taxon>
        <taxon>Moraxellales</taxon>
        <taxon>Moraxellaceae</taxon>
        <taxon>Acinetobacter</taxon>
    </lineage>
</organism>
<proteinExistence type="predicted"/>
<dbReference type="STRING" id="1443941.A9J31_09090"/>
<name>A0A1A7R7G3_9GAMM</name>
<gene>
    <name evidence="8" type="ORF">A9J31_09090</name>
</gene>
<evidence type="ECO:0000256" key="2">
    <source>
        <dbReference type="ARBA" id="ARBA00004754"/>
    </source>
</evidence>
<protein>
    <recommendedName>
        <fullName evidence="3">2-oxo-4-hydroxy-4-carboxy-5-ureidoimidazoline decarboxylase</fullName>
        <ecNumber evidence="3">4.1.1.97</ecNumber>
    </recommendedName>
</protein>
<dbReference type="OrthoDB" id="9800909at2"/>
<accession>A0A1A7R7G3</accession>
<dbReference type="SUPFAM" id="SSF158694">
    <property type="entry name" value="UraD-Like"/>
    <property type="match status" value="1"/>
</dbReference>
<evidence type="ECO:0000313" key="9">
    <source>
        <dbReference type="Proteomes" id="UP000185753"/>
    </source>
</evidence>
<feature type="domain" description="Oxo-4-hydroxy-4-carboxy-5-ureidoimidazoline decarboxylase" evidence="7">
    <location>
        <begin position="7"/>
        <end position="162"/>
    </location>
</feature>
<dbReference type="GO" id="GO:0006144">
    <property type="term" value="P:purine nucleobase metabolic process"/>
    <property type="evidence" value="ECO:0007669"/>
    <property type="project" value="UniProtKB-KW"/>
</dbReference>
<dbReference type="NCBIfam" id="TIGR03180">
    <property type="entry name" value="UraD_2"/>
    <property type="match status" value="1"/>
</dbReference>
<dbReference type="PANTHER" id="PTHR43466">
    <property type="entry name" value="2-OXO-4-HYDROXY-4-CARBOXY-5-UREIDOIMIDAZOLINE DECARBOXYLASE-RELATED"/>
    <property type="match status" value="1"/>
</dbReference>
<dbReference type="AlphaFoldDB" id="A0A1A7R7G3"/>
<dbReference type="InterPro" id="IPR036778">
    <property type="entry name" value="OHCU_decarboxylase_sf"/>
</dbReference>
<dbReference type="RefSeq" id="WP_067766836.1">
    <property type="nucleotide sequence ID" value="NZ_LZDS01000028.1"/>
</dbReference>
<dbReference type="EMBL" id="LZDS01000028">
    <property type="protein sequence ID" value="OBX27821.1"/>
    <property type="molecule type" value="Genomic_DNA"/>
</dbReference>
<comment type="pathway">
    <text evidence="2">Purine metabolism; urate degradation; (S)-allantoin from urate: step 3/3.</text>
</comment>
<evidence type="ECO:0000313" key="8">
    <source>
        <dbReference type="EMBL" id="OBX27821.1"/>
    </source>
</evidence>
<keyword evidence="9" id="KW-1185">Reference proteome</keyword>
<dbReference type="InterPro" id="IPR018020">
    <property type="entry name" value="OHCU_decarboxylase"/>
</dbReference>